<evidence type="ECO:0000313" key="3">
    <source>
        <dbReference type="Proteomes" id="UP001139150"/>
    </source>
</evidence>
<dbReference type="Proteomes" id="UP001139150">
    <property type="component" value="Unassembled WGS sequence"/>
</dbReference>
<dbReference type="RefSeq" id="WP_250096993.1">
    <property type="nucleotide sequence ID" value="NZ_JAKRYL010000013.1"/>
</dbReference>
<gene>
    <name evidence="2" type="ORF">MF646_13305</name>
</gene>
<keyword evidence="1" id="KW-0472">Membrane</keyword>
<comment type="caution">
    <text evidence="2">The sequence shown here is derived from an EMBL/GenBank/DDBJ whole genome shotgun (WGS) entry which is preliminary data.</text>
</comment>
<evidence type="ECO:0000313" key="2">
    <source>
        <dbReference type="EMBL" id="MCL7748099.1"/>
    </source>
</evidence>
<accession>A0A9X2CTV2</accession>
<protein>
    <submittedName>
        <fullName evidence="2">Uncharacterized protein</fullName>
    </submittedName>
</protein>
<name>A0A9X2CTV2_9BACI</name>
<keyword evidence="1" id="KW-0812">Transmembrane</keyword>
<dbReference type="EMBL" id="JAKRYL010000013">
    <property type="protein sequence ID" value="MCL7748099.1"/>
    <property type="molecule type" value="Genomic_DNA"/>
</dbReference>
<proteinExistence type="predicted"/>
<sequence>MNISIDLLPDRSRAIEGSFPVIPVAGLAAIFVGAIVLTYTFIDTRNQVQALEEQIALQTQVRNTIELEYSSMTTGVTEYNYVDHYTAIDRFLNDVYKGTVDIKDRIYFLLPHGATVDYYMYTNNGDLQLTVTTFSKGDSAVFLNRLFGEEIVSGAELDSITVIGEDSNLAYTSQFTISLQTLVGEVNE</sequence>
<keyword evidence="3" id="KW-1185">Reference proteome</keyword>
<reference evidence="2" key="1">
    <citation type="submission" date="2022-02" db="EMBL/GenBank/DDBJ databases">
        <title>Halalkalibacter sp. nov. isolated from Lonar Lake, India.</title>
        <authorList>
            <person name="Joshi A."/>
            <person name="Thite S."/>
            <person name="Lodha T."/>
        </authorList>
    </citation>
    <scope>NUCLEOTIDE SEQUENCE</scope>
    <source>
        <strain evidence="2">MEB205</strain>
    </source>
</reference>
<keyword evidence="1" id="KW-1133">Transmembrane helix</keyword>
<evidence type="ECO:0000256" key="1">
    <source>
        <dbReference type="SAM" id="Phobius"/>
    </source>
</evidence>
<organism evidence="2 3">
    <name type="scientific">Halalkalibacter alkaliphilus</name>
    <dbReference type="NCBI Taxonomy" id="2917993"/>
    <lineage>
        <taxon>Bacteria</taxon>
        <taxon>Bacillati</taxon>
        <taxon>Bacillota</taxon>
        <taxon>Bacilli</taxon>
        <taxon>Bacillales</taxon>
        <taxon>Bacillaceae</taxon>
        <taxon>Halalkalibacter</taxon>
    </lineage>
</organism>
<dbReference type="AlphaFoldDB" id="A0A9X2CTV2"/>
<feature type="transmembrane region" description="Helical" evidence="1">
    <location>
        <begin position="21"/>
        <end position="42"/>
    </location>
</feature>